<proteinExistence type="predicted"/>
<organism evidence="1 2">
    <name type="scientific">Hirsutella minnesotensis 3608</name>
    <dbReference type="NCBI Taxonomy" id="1043627"/>
    <lineage>
        <taxon>Eukaryota</taxon>
        <taxon>Fungi</taxon>
        <taxon>Dikarya</taxon>
        <taxon>Ascomycota</taxon>
        <taxon>Pezizomycotina</taxon>
        <taxon>Sordariomycetes</taxon>
        <taxon>Hypocreomycetidae</taxon>
        <taxon>Hypocreales</taxon>
        <taxon>Ophiocordycipitaceae</taxon>
        <taxon>Hirsutella</taxon>
    </lineage>
</organism>
<gene>
    <name evidence="1" type="ORF">HIM_11417</name>
</gene>
<name>A0A0F8A177_9HYPO</name>
<evidence type="ECO:0000313" key="2">
    <source>
        <dbReference type="Proteomes" id="UP000054481"/>
    </source>
</evidence>
<dbReference type="Proteomes" id="UP000054481">
    <property type="component" value="Unassembled WGS sequence"/>
</dbReference>
<sequence>MDIVQGLRSFDPQGLSSDQLRQAVDLLAIAAIRAKAAAQLQPAFVAESAEFQGFGRLALQRLESTLQYVFVTPDSLATAKIEVLRGLDAISFIVCGLCLSKKTLVRLDKALFEEVVRQARGSSHRLVNIIMASDEVAEVVRKSGAEAFKQSRPITATYLERDSDGIRSRSIIGAPDRRTIARSVTVDGWSSFLVLFGSEPTNKQIQPASSQRHRRRSVDLHTYPSRICRLFNTSGDELQRETPEDAVWHRERGV</sequence>
<protein>
    <submittedName>
        <fullName evidence="1">Uncharacterized protein</fullName>
    </submittedName>
</protein>
<reference evidence="1 2" key="1">
    <citation type="journal article" date="2014" name="Genome Biol. Evol.">
        <title>Comparative genomics and transcriptomics analyses reveal divergent lifestyle features of nematode endoparasitic fungus Hirsutella minnesotensis.</title>
        <authorList>
            <person name="Lai Y."/>
            <person name="Liu K."/>
            <person name="Zhang X."/>
            <person name="Zhang X."/>
            <person name="Li K."/>
            <person name="Wang N."/>
            <person name="Shu C."/>
            <person name="Wu Y."/>
            <person name="Wang C."/>
            <person name="Bushley K.E."/>
            <person name="Xiang M."/>
            <person name="Liu X."/>
        </authorList>
    </citation>
    <scope>NUCLEOTIDE SEQUENCE [LARGE SCALE GENOMIC DNA]</scope>
    <source>
        <strain evidence="1 2">3608</strain>
    </source>
</reference>
<accession>A0A0F8A177</accession>
<dbReference type="EMBL" id="KQ030751">
    <property type="protein sequence ID" value="KJZ69184.1"/>
    <property type="molecule type" value="Genomic_DNA"/>
</dbReference>
<evidence type="ECO:0000313" key="1">
    <source>
        <dbReference type="EMBL" id="KJZ69184.1"/>
    </source>
</evidence>
<dbReference type="OrthoDB" id="3729499at2759"/>
<keyword evidence="2" id="KW-1185">Reference proteome</keyword>
<dbReference type="AlphaFoldDB" id="A0A0F8A177"/>